<evidence type="ECO:0000256" key="1">
    <source>
        <dbReference type="ARBA" id="ARBA00023172"/>
    </source>
</evidence>
<dbReference type="InterPro" id="IPR050090">
    <property type="entry name" value="Tyrosine_recombinase_XerCD"/>
</dbReference>
<dbReference type="PROSITE" id="PS51898">
    <property type="entry name" value="TYR_RECOMBINASE"/>
    <property type="match status" value="1"/>
</dbReference>
<sequence length="128" mass="14578">MSSFRTIGISSRVVKILTELLIEQEVKFNNETKYLFVGKTGKPNQLNSFNTALKTANEKLGNEWINKNISSHIFRHSHISLLAELDVNIKTIMERVGHSDVDTTMKIYTHVTKKSKASVVDKLDFIEI</sequence>
<dbReference type="RefSeq" id="WP_010772766.1">
    <property type="nucleotide sequence ID" value="NZ_KB946335.1"/>
</dbReference>
<dbReference type="Gene3D" id="1.10.443.10">
    <property type="entry name" value="Intergrase catalytic core"/>
    <property type="match status" value="1"/>
</dbReference>
<dbReference type="eggNOG" id="COG0582">
    <property type="taxonomic scope" value="Bacteria"/>
</dbReference>
<dbReference type="InterPro" id="IPR013762">
    <property type="entry name" value="Integrase-like_cat_sf"/>
</dbReference>
<keyword evidence="1" id="KW-0233">DNA recombination</keyword>
<dbReference type="GO" id="GO:0003677">
    <property type="term" value="F:DNA binding"/>
    <property type="evidence" value="ECO:0007669"/>
    <property type="project" value="InterPro"/>
</dbReference>
<reference evidence="3 4" key="1">
    <citation type="submission" date="2013-02" db="EMBL/GenBank/DDBJ databases">
        <title>The Genome Sequence of Enterococcus caccae BAA-1240.</title>
        <authorList>
            <consortium name="The Broad Institute Genome Sequencing Platform"/>
            <consortium name="The Broad Institute Genome Sequencing Center for Infectious Disease"/>
            <person name="Earl A.M."/>
            <person name="Gilmore M.S."/>
            <person name="Lebreton F."/>
            <person name="Walker B."/>
            <person name="Young S.K."/>
            <person name="Zeng Q."/>
            <person name="Gargeya S."/>
            <person name="Fitzgerald M."/>
            <person name="Haas B."/>
            <person name="Abouelleil A."/>
            <person name="Alvarado L."/>
            <person name="Arachchi H.M."/>
            <person name="Berlin A.M."/>
            <person name="Chapman S.B."/>
            <person name="Dewar J."/>
            <person name="Goldberg J."/>
            <person name="Griggs A."/>
            <person name="Gujja S."/>
            <person name="Hansen M."/>
            <person name="Howarth C."/>
            <person name="Imamovic A."/>
            <person name="Larimer J."/>
            <person name="McCowan C."/>
            <person name="Murphy C."/>
            <person name="Neiman D."/>
            <person name="Pearson M."/>
            <person name="Priest M."/>
            <person name="Roberts A."/>
            <person name="Saif S."/>
            <person name="Shea T."/>
            <person name="Sisk P."/>
            <person name="Sykes S."/>
            <person name="Wortman J."/>
            <person name="Nusbaum C."/>
            <person name="Birren B."/>
        </authorList>
    </citation>
    <scope>NUCLEOTIDE SEQUENCE [LARGE SCALE GENOMIC DNA]</scope>
    <source>
        <strain evidence="3 4">ATCC BAA-1240</strain>
    </source>
</reference>
<organism evidence="3 4">
    <name type="scientific">Enterococcus caccae ATCC BAA-1240</name>
    <dbReference type="NCBI Taxonomy" id="1158612"/>
    <lineage>
        <taxon>Bacteria</taxon>
        <taxon>Bacillati</taxon>
        <taxon>Bacillota</taxon>
        <taxon>Bacilli</taxon>
        <taxon>Lactobacillales</taxon>
        <taxon>Enterococcaceae</taxon>
        <taxon>Enterococcus</taxon>
    </lineage>
</organism>
<name>R3W6N1_9ENTE</name>
<dbReference type="Proteomes" id="UP000013840">
    <property type="component" value="Unassembled WGS sequence"/>
</dbReference>
<evidence type="ECO:0000259" key="2">
    <source>
        <dbReference type="PROSITE" id="PS51898"/>
    </source>
</evidence>
<feature type="domain" description="Tyr recombinase" evidence="2">
    <location>
        <begin position="1"/>
        <end position="121"/>
    </location>
</feature>
<dbReference type="Pfam" id="PF00589">
    <property type="entry name" value="Phage_integrase"/>
    <property type="match status" value="1"/>
</dbReference>
<dbReference type="InterPro" id="IPR002104">
    <property type="entry name" value="Integrase_catalytic"/>
</dbReference>
<dbReference type="PANTHER" id="PTHR30349:SF64">
    <property type="entry name" value="PROPHAGE INTEGRASE INTD-RELATED"/>
    <property type="match status" value="1"/>
</dbReference>
<dbReference type="GO" id="GO:0015074">
    <property type="term" value="P:DNA integration"/>
    <property type="evidence" value="ECO:0007669"/>
    <property type="project" value="InterPro"/>
</dbReference>
<comment type="caution">
    <text evidence="3">The sequence shown here is derived from an EMBL/GenBank/DDBJ whole genome shotgun (WGS) entry which is preliminary data.</text>
</comment>
<dbReference type="EMBL" id="AJAU01000022">
    <property type="protein sequence ID" value="EOL43351.1"/>
    <property type="molecule type" value="Genomic_DNA"/>
</dbReference>
<dbReference type="InterPro" id="IPR011010">
    <property type="entry name" value="DNA_brk_join_enz"/>
</dbReference>
<proteinExistence type="predicted"/>
<dbReference type="GO" id="GO:0006310">
    <property type="term" value="P:DNA recombination"/>
    <property type="evidence" value="ECO:0007669"/>
    <property type="project" value="UniProtKB-KW"/>
</dbReference>
<dbReference type="PANTHER" id="PTHR30349">
    <property type="entry name" value="PHAGE INTEGRASE-RELATED"/>
    <property type="match status" value="1"/>
</dbReference>
<evidence type="ECO:0000313" key="3">
    <source>
        <dbReference type="EMBL" id="EOL43351.1"/>
    </source>
</evidence>
<gene>
    <name evidence="3" type="ORF">UC7_02680</name>
</gene>
<dbReference type="AlphaFoldDB" id="R3W6N1"/>
<dbReference type="SUPFAM" id="SSF56349">
    <property type="entry name" value="DNA breaking-rejoining enzymes"/>
    <property type="match status" value="1"/>
</dbReference>
<protein>
    <recommendedName>
        <fullName evidence="2">Tyr recombinase domain-containing protein</fullName>
    </recommendedName>
</protein>
<evidence type="ECO:0000313" key="4">
    <source>
        <dbReference type="Proteomes" id="UP000013840"/>
    </source>
</evidence>
<keyword evidence="4" id="KW-1185">Reference proteome</keyword>
<accession>R3W6N1</accession>